<proteinExistence type="predicted"/>
<evidence type="ECO:0000313" key="2">
    <source>
        <dbReference type="EMBL" id="MBB5642941.1"/>
    </source>
</evidence>
<dbReference type="SFLD" id="SFLDG01129">
    <property type="entry name" value="C1.5:_HAD__Beta-PGM__Phosphata"/>
    <property type="match status" value="1"/>
</dbReference>
<dbReference type="GO" id="GO:0005829">
    <property type="term" value="C:cytosol"/>
    <property type="evidence" value="ECO:0007669"/>
    <property type="project" value="TreeGrafter"/>
</dbReference>
<dbReference type="InterPro" id="IPR036412">
    <property type="entry name" value="HAD-like_sf"/>
</dbReference>
<feature type="region of interest" description="Disordered" evidence="1">
    <location>
        <begin position="1"/>
        <end position="35"/>
    </location>
</feature>
<dbReference type="InterPro" id="IPR050155">
    <property type="entry name" value="HAD-like_hydrolase_sf"/>
</dbReference>
<dbReference type="RefSeq" id="WP_183323634.1">
    <property type="nucleotide sequence ID" value="NZ_JACHBQ010000001.1"/>
</dbReference>
<dbReference type="SUPFAM" id="SSF56784">
    <property type="entry name" value="HAD-like"/>
    <property type="match status" value="1"/>
</dbReference>
<dbReference type="NCBIfam" id="TIGR03351">
    <property type="entry name" value="PhnX-like"/>
    <property type="match status" value="1"/>
</dbReference>
<gene>
    <name evidence="2" type="ORF">BJ997_003489</name>
</gene>
<dbReference type="PANTHER" id="PTHR43434">
    <property type="entry name" value="PHOSPHOGLYCOLATE PHOSPHATASE"/>
    <property type="match status" value="1"/>
</dbReference>
<comment type="caution">
    <text evidence="2">The sequence shown here is derived from an EMBL/GenBank/DDBJ whole genome shotgun (WGS) entry which is preliminary data.</text>
</comment>
<dbReference type="AlphaFoldDB" id="A0A7W8ZZ92"/>
<keyword evidence="2" id="KW-0378">Hydrolase</keyword>
<dbReference type="Pfam" id="PF00702">
    <property type="entry name" value="Hydrolase"/>
    <property type="match status" value="1"/>
</dbReference>
<dbReference type="SFLD" id="SFLDS00003">
    <property type="entry name" value="Haloacid_Dehalogenase"/>
    <property type="match status" value="1"/>
</dbReference>
<dbReference type="Proteomes" id="UP000561726">
    <property type="component" value="Unassembled WGS sequence"/>
</dbReference>
<dbReference type="EMBL" id="JACHBQ010000001">
    <property type="protein sequence ID" value="MBB5642941.1"/>
    <property type="molecule type" value="Genomic_DNA"/>
</dbReference>
<reference evidence="2 3" key="1">
    <citation type="submission" date="2020-08" db="EMBL/GenBank/DDBJ databases">
        <title>Sequencing the genomes of 1000 actinobacteria strains.</title>
        <authorList>
            <person name="Klenk H.-P."/>
        </authorList>
    </citation>
    <scope>NUCLEOTIDE SEQUENCE [LARGE SCALE GENOMIC DNA]</scope>
    <source>
        <strain evidence="2 3">DSM 21065</strain>
    </source>
</reference>
<evidence type="ECO:0000256" key="1">
    <source>
        <dbReference type="SAM" id="MobiDB-lite"/>
    </source>
</evidence>
<protein>
    <submittedName>
        <fullName evidence="2">Phosphonatase-like hydrolase</fullName>
    </submittedName>
</protein>
<dbReference type="GO" id="GO:0008967">
    <property type="term" value="F:phosphoglycolate phosphatase activity"/>
    <property type="evidence" value="ECO:0007669"/>
    <property type="project" value="TreeGrafter"/>
</dbReference>
<dbReference type="GO" id="GO:0006281">
    <property type="term" value="P:DNA repair"/>
    <property type="evidence" value="ECO:0007669"/>
    <property type="project" value="TreeGrafter"/>
</dbReference>
<dbReference type="InterPro" id="IPR022468">
    <property type="entry name" value="PhnX-like"/>
</dbReference>
<sequence>MTSTPDLSPIGARGDSRVNPAQIDIDDDPRGAPSSLATRDAVEQALSDFDDFEDLDIELVVFDMAGTTVQDDGLVERAFVLAAQRSGIAATETALEEALAYVRETMGQSKIDVFRELTDTEAEAHKANAAFETAYGELIARVGVSGIEGAEDLFQELRDAGVKIALTTGFSRATQDALIDSLGWANLIDLSLSPSEAGRGRPHPDLPLTALLRMGVSSVAALVVVGDTASDMLSGTSAGAGLVVGVRTGTHDSETLEAAGADVVIDSVADLAELLGLRAEFIH</sequence>
<dbReference type="InterPro" id="IPR023214">
    <property type="entry name" value="HAD_sf"/>
</dbReference>
<dbReference type="Gene3D" id="3.40.50.1000">
    <property type="entry name" value="HAD superfamily/HAD-like"/>
    <property type="match status" value="1"/>
</dbReference>
<name>A0A7W8ZZ92_9MICO</name>
<organism evidence="2 3">
    <name type="scientific">Cryobacterium roopkundense</name>
    <dbReference type="NCBI Taxonomy" id="1001240"/>
    <lineage>
        <taxon>Bacteria</taxon>
        <taxon>Bacillati</taxon>
        <taxon>Actinomycetota</taxon>
        <taxon>Actinomycetes</taxon>
        <taxon>Micrococcales</taxon>
        <taxon>Microbacteriaceae</taxon>
        <taxon>Cryobacterium</taxon>
    </lineage>
</organism>
<accession>A0A7W8ZZ92</accession>
<dbReference type="PANTHER" id="PTHR43434:SF19">
    <property type="entry name" value="PHOSPHONOACETALDEHYDE HYDROLASE"/>
    <property type="match status" value="1"/>
</dbReference>
<evidence type="ECO:0000313" key="3">
    <source>
        <dbReference type="Proteomes" id="UP000561726"/>
    </source>
</evidence>